<dbReference type="CDD" id="cd05466">
    <property type="entry name" value="PBP2_LTTR_substrate"/>
    <property type="match status" value="1"/>
</dbReference>
<dbReference type="PANTHER" id="PTHR30579:SF8">
    <property type="entry name" value="HTH-TYPE TRANSCRIPTIONAL REGULATOR HDFR"/>
    <property type="match status" value="1"/>
</dbReference>
<feature type="domain" description="HTH lysR-type" evidence="5">
    <location>
        <begin position="1"/>
        <end position="58"/>
    </location>
</feature>
<dbReference type="EMBL" id="SMSJ01000049">
    <property type="protein sequence ID" value="TDH59945.1"/>
    <property type="molecule type" value="Genomic_DNA"/>
</dbReference>
<proteinExistence type="inferred from homology"/>
<evidence type="ECO:0000256" key="1">
    <source>
        <dbReference type="ARBA" id="ARBA00009437"/>
    </source>
</evidence>
<dbReference type="GO" id="GO:0003700">
    <property type="term" value="F:DNA-binding transcription factor activity"/>
    <property type="evidence" value="ECO:0007669"/>
    <property type="project" value="InterPro"/>
</dbReference>
<dbReference type="InterPro" id="IPR036388">
    <property type="entry name" value="WH-like_DNA-bd_sf"/>
</dbReference>
<comment type="caution">
    <text evidence="6">The sequence shown here is derived from an EMBL/GenBank/DDBJ whole genome shotgun (WGS) entry which is preliminary data.</text>
</comment>
<keyword evidence="4" id="KW-0804">Transcription</keyword>
<dbReference type="InterPro" id="IPR000847">
    <property type="entry name" value="LysR_HTH_N"/>
</dbReference>
<evidence type="ECO:0000256" key="2">
    <source>
        <dbReference type="ARBA" id="ARBA00023015"/>
    </source>
</evidence>
<dbReference type="GO" id="GO:0003677">
    <property type="term" value="F:DNA binding"/>
    <property type="evidence" value="ECO:0007669"/>
    <property type="project" value="UniProtKB-KW"/>
</dbReference>
<dbReference type="InterPro" id="IPR050176">
    <property type="entry name" value="LTTR"/>
</dbReference>
<sequence length="295" mass="31480">MDIELARTFLAIVAAGSFVRAAERLNVSQTTVSARVRSLEEQLRRPLFVRNKAGASLTPAGESFLRHAPALVQLWERARHEVAVPRGRRAVVAIGAELSLWDPLLVQWLLWMGRTAPDVALRVQVGRSEDLMDQVAEGVLDLAVLYAPRYRPGLAVELLVEEKLVMVTTSPGARGGAPPYVHVDWGPEFALWKGPGQAGRDEPALHVGLGPLGLGYILAAGGSGYFRMGAVRPYLEGGQLQLVSGAPEFVYPAYAVHAGTDDAGVVRIALDGLRSVVRADGTGWVASAGTPEAPG</sequence>
<evidence type="ECO:0000256" key="3">
    <source>
        <dbReference type="ARBA" id="ARBA00023125"/>
    </source>
</evidence>
<dbReference type="InterPro" id="IPR036390">
    <property type="entry name" value="WH_DNA-bd_sf"/>
</dbReference>
<organism evidence="6 7">
    <name type="scientific">Dankookia rubra</name>
    <dbReference type="NCBI Taxonomy" id="1442381"/>
    <lineage>
        <taxon>Bacteria</taxon>
        <taxon>Pseudomonadati</taxon>
        <taxon>Pseudomonadota</taxon>
        <taxon>Alphaproteobacteria</taxon>
        <taxon>Acetobacterales</taxon>
        <taxon>Roseomonadaceae</taxon>
        <taxon>Dankookia</taxon>
    </lineage>
</organism>
<dbReference type="FunFam" id="1.10.10.10:FF:000001">
    <property type="entry name" value="LysR family transcriptional regulator"/>
    <property type="match status" value="1"/>
</dbReference>
<dbReference type="Proteomes" id="UP000295096">
    <property type="component" value="Unassembled WGS sequence"/>
</dbReference>
<name>A0A4V3A9M9_9PROT</name>
<evidence type="ECO:0000256" key="4">
    <source>
        <dbReference type="ARBA" id="ARBA00023163"/>
    </source>
</evidence>
<keyword evidence="7" id="KW-1185">Reference proteome</keyword>
<keyword evidence="3" id="KW-0238">DNA-binding</keyword>
<dbReference type="SUPFAM" id="SSF46785">
    <property type="entry name" value="Winged helix' DNA-binding domain"/>
    <property type="match status" value="1"/>
</dbReference>
<dbReference type="InterPro" id="IPR005119">
    <property type="entry name" value="LysR_subst-bd"/>
</dbReference>
<dbReference type="PROSITE" id="PS50931">
    <property type="entry name" value="HTH_LYSR"/>
    <property type="match status" value="1"/>
</dbReference>
<reference evidence="6 7" key="1">
    <citation type="journal article" date="2016" name="J. Microbiol.">
        <title>Dankookia rubra gen. nov., sp. nov., an alphaproteobacterium isolated from sediment of a shallow stream.</title>
        <authorList>
            <person name="Kim W.H."/>
            <person name="Kim D.H."/>
            <person name="Kang K."/>
            <person name="Ahn T.Y."/>
        </authorList>
    </citation>
    <scope>NUCLEOTIDE SEQUENCE [LARGE SCALE GENOMIC DNA]</scope>
    <source>
        <strain evidence="6 7">JCM30602</strain>
    </source>
</reference>
<dbReference type="Pfam" id="PF03466">
    <property type="entry name" value="LysR_substrate"/>
    <property type="match status" value="1"/>
</dbReference>
<evidence type="ECO:0000313" key="7">
    <source>
        <dbReference type="Proteomes" id="UP000295096"/>
    </source>
</evidence>
<protein>
    <submittedName>
        <fullName evidence="6">LysR family transcriptional regulator</fullName>
    </submittedName>
</protein>
<dbReference type="SUPFAM" id="SSF53850">
    <property type="entry name" value="Periplasmic binding protein-like II"/>
    <property type="match status" value="1"/>
</dbReference>
<dbReference type="Gene3D" id="1.10.10.10">
    <property type="entry name" value="Winged helix-like DNA-binding domain superfamily/Winged helix DNA-binding domain"/>
    <property type="match status" value="1"/>
</dbReference>
<dbReference type="OrthoDB" id="9786526at2"/>
<gene>
    <name evidence="6" type="ORF">E2C06_24850</name>
</gene>
<accession>A0A4V3A9M9</accession>
<dbReference type="Gene3D" id="3.40.190.290">
    <property type="match status" value="1"/>
</dbReference>
<dbReference type="PRINTS" id="PR00039">
    <property type="entry name" value="HTHLYSR"/>
</dbReference>
<dbReference type="AlphaFoldDB" id="A0A4V3A9M9"/>
<evidence type="ECO:0000313" key="6">
    <source>
        <dbReference type="EMBL" id="TDH59945.1"/>
    </source>
</evidence>
<comment type="similarity">
    <text evidence="1">Belongs to the LysR transcriptional regulatory family.</text>
</comment>
<keyword evidence="2" id="KW-0805">Transcription regulation</keyword>
<dbReference type="PANTHER" id="PTHR30579">
    <property type="entry name" value="TRANSCRIPTIONAL REGULATOR"/>
    <property type="match status" value="1"/>
</dbReference>
<evidence type="ECO:0000259" key="5">
    <source>
        <dbReference type="PROSITE" id="PS50931"/>
    </source>
</evidence>
<dbReference type="RefSeq" id="WP_133291283.1">
    <property type="nucleotide sequence ID" value="NZ_SMSJ01000049.1"/>
</dbReference>
<dbReference type="Pfam" id="PF00126">
    <property type="entry name" value="HTH_1"/>
    <property type="match status" value="1"/>
</dbReference>